<accession>A0A1F7RSZ6</accession>
<reference evidence="1 2" key="1">
    <citation type="journal article" date="2016" name="Nat. Commun.">
        <title>Thousands of microbial genomes shed light on interconnected biogeochemical processes in an aquifer system.</title>
        <authorList>
            <person name="Anantharaman K."/>
            <person name="Brown C.T."/>
            <person name="Hug L.A."/>
            <person name="Sharon I."/>
            <person name="Castelle C.J."/>
            <person name="Probst A.J."/>
            <person name="Thomas B.C."/>
            <person name="Singh A."/>
            <person name="Wilkins M.J."/>
            <person name="Karaoz U."/>
            <person name="Brodie E.L."/>
            <person name="Williams K.H."/>
            <person name="Hubbard S.S."/>
            <person name="Banfield J.F."/>
        </authorList>
    </citation>
    <scope>NUCLEOTIDE SEQUENCE [LARGE SCALE GENOMIC DNA]</scope>
</reference>
<evidence type="ECO:0000313" key="1">
    <source>
        <dbReference type="EMBL" id="OGL44490.1"/>
    </source>
</evidence>
<dbReference type="EMBL" id="MGDF01000141">
    <property type="protein sequence ID" value="OGL44490.1"/>
    <property type="molecule type" value="Genomic_DNA"/>
</dbReference>
<evidence type="ECO:0000313" key="2">
    <source>
        <dbReference type="Proteomes" id="UP000178435"/>
    </source>
</evidence>
<name>A0A1F7RSZ6_9BACT</name>
<dbReference type="AlphaFoldDB" id="A0A1F7RSZ6"/>
<sequence>MRKFIFKENAKEMYDTILEVTPKHVRETTKNRLCEALEKVCGESGEVTEEIFLNVIKETTPEDYLPMALYFLEPLITKPTKPN</sequence>
<protein>
    <submittedName>
        <fullName evidence="1">Uncharacterized protein</fullName>
    </submittedName>
</protein>
<gene>
    <name evidence="1" type="ORF">A2149_08750</name>
</gene>
<proteinExistence type="predicted"/>
<organism evidence="1 2">
    <name type="scientific">Candidatus Schekmanbacteria bacterium RBG_16_38_11</name>
    <dbReference type="NCBI Taxonomy" id="1817880"/>
    <lineage>
        <taxon>Bacteria</taxon>
        <taxon>Candidatus Schekmaniibacteriota</taxon>
    </lineage>
</organism>
<dbReference type="Proteomes" id="UP000178435">
    <property type="component" value="Unassembled WGS sequence"/>
</dbReference>
<comment type="caution">
    <text evidence="1">The sequence shown here is derived from an EMBL/GenBank/DDBJ whole genome shotgun (WGS) entry which is preliminary data.</text>
</comment>